<dbReference type="AlphaFoldDB" id="A0A927EBC8"/>
<sequence>MPERSRVEDFIAAVVGGDHVAAIRDFYWEDASMQENMAEPRRGRDLLMEHEARALARLERMHTHPPRAVLVDGDRVVVHWTFDATGKDGVTRRLDELAIQRWRGDRIVEERFFYDTATAWRPVEPVP</sequence>
<proteinExistence type="predicted"/>
<reference evidence="2" key="1">
    <citation type="submission" date="2020-09" db="EMBL/GenBank/DDBJ databases">
        <title>Bosea spartocytisi sp. nov. a root nodule endophyte of Spartocytisus supranubius in the high mountain ecosystem fo the Teide National Park (Canary Islands, Spain).</title>
        <authorList>
            <person name="Pulido-Suarez L."/>
            <person name="Peix A."/>
            <person name="Igual J.M."/>
            <person name="Socas-Perez N."/>
            <person name="Velazquez E."/>
            <person name="Flores-Felix J.D."/>
            <person name="Leon-Barrios M."/>
        </authorList>
    </citation>
    <scope>NUCLEOTIDE SEQUENCE</scope>
    <source>
        <strain evidence="2">SSUT16</strain>
    </source>
</reference>
<dbReference type="InterPro" id="IPR037401">
    <property type="entry name" value="SnoaL-like"/>
</dbReference>
<dbReference type="RefSeq" id="WP_113254462.1">
    <property type="nucleotide sequence ID" value="NZ_JACXWY010000012.1"/>
</dbReference>
<dbReference type="InterPro" id="IPR032710">
    <property type="entry name" value="NTF2-like_dom_sf"/>
</dbReference>
<dbReference type="EMBL" id="JACXWY010000012">
    <property type="protein sequence ID" value="MBD3847719.1"/>
    <property type="molecule type" value="Genomic_DNA"/>
</dbReference>
<dbReference type="Proteomes" id="UP000619295">
    <property type="component" value="Unassembled WGS sequence"/>
</dbReference>
<dbReference type="SUPFAM" id="SSF54427">
    <property type="entry name" value="NTF2-like"/>
    <property type="match status" value="1"/>
</dbReference>
<dbReference type="Gene3D" id="3.10.450.50">
    <property type="match status" value="1"/>
</dbReference>
<gene>
    <name evidence="2" type="ORF">IED13_18620</name>
</gene>
<evidence type="ECO:0000259" key="1">
    <source>
        <dbReference type="Pfam" id="PF12680"/>
    </source>
</evidence>
<evidence type="ECO:0000313" key="2">
    <source>
        <dbReference type="EMBL" id="MBD3847719.1"/>
    </source>
</evidence>
<comment type="caution">
    <text evidence="2">The sequence shown here is derived from an EMBL/GenBank/DDBJ whole genome shotgun (WGS) entry which is preliminary data.</text>
</comment>
<dbReference type="Pfam" id="PF12680">
    <property type="entry name" value="SnoaL_2"/>
    <property type="match status" value="1"/>
</dbReference>
<feature type="domain" description="SnoaL-like" evidence="1">
    <location>
        <begin position="7"/>
        <end position="109"/>
    </location>
</feature>
<keyword evidence="3" id="KW-1185">Reference proteome</keyword>
<evidence type="ECO:0000313" key="3">
    <source>
        <dbReference type="Proteomes" id="UP000619295"/>
    </source>
</evidence>
<protein>
    <submittedName>
        <fullName evidence="2">Nuclear transport factor 2 family protein</fullName>
    </submittedName>
</protein>
<accession>A0A927EBC8</accession>
<organism evidence="2 3">
    <name type="scientific">Bosea spartocytisi</name>
    <dbReference type="NCBI Taxonomy" id="2773451"/>
    <lineage>
        <taxon>Bacteria</taxon>
        <taxon>Pseudomonadati</taxon>
        <taxon>Pseudomonadota</taxon>
        <taxon>Alphaproteobacteria</taxon>
        <taxon>Hyphomicrobiales</taxon>
        <taxon>Boseaceae</taxon>
        <taxon>Bosea</taxon>
    </lineage>
</organism>
<name>A0A927EBC8_9HYPH</name>